<dbReference type="RefSeq" id="WP_231442593.1">
    <property type="nucleotide sequence ID" value="NZ_JAJOMB010000007.1"/>
</dbReference>
<evidence type="ECO:0000259" key="1">
    <source>
        <dbReference type="Pfam" id="PF07929"/>
    </source>
</evidence>
<dbReference type="Gene3D" id="3.10.290.30">
    <property type="entry name" value="MM3350-like"/>
    <property type="match status" value="1"/>
</dbReference>
<name>A0A9X1SU07_9ACTN</name>
<reference evidence="2" key="1">
    <citation type="submission" date="2021-11" db="EMBL/GenBank/DDBJ databases">
        <title>Streptomyces corallinus and Kineosporia corallina sp. nov., two new coral-derived marine actinobacteria.</title>
        <authorList>
            <person name="Buangrab K."/>
            <person name="Sutthacheep M."/>
            <person name="Yeemin T."/>
            <person name="Harunari E."/>
            <person name="Igarashi Y."/>
            <person name="Sripreechasak P."/>
            <person name="Kanchanasin P."/>
            <person name="Tanasupawat S."/>
            <person name="Phongsopitanun W."/>
        </authorList>
    </citation>
    <scope>NUCLEOTIDE SEQUENCE</scope>
    <source>
        <strain evidence="2">JCM 31032</strain>
    </source>
</reference>
<evidence type="ECO:0000313" key="3">
    <source>
        <dbReference type="Proteomes" id="UP001138997"/>
    </source>
</evidence>
<dbReference type="Pfam" id="PF07929">
    <property type="entry name" value="PRiA4_ORF3"/>
    <property type="match status" value="1"/>
</dbReference>
<accession>A0A9X1SU07</accession>
<dbReference type="Proteomes" id="UP001138997">
    <property type="component" value="Unassembled WGS sequence"/>
</dbReference>
<keyword evidence="3" id="KW-1185">Reference proteome</keyword>
<dbReference type="InterPro" id="IPR024047">
    <property type="entry name" value="MM3350-like_sf"/>
</dbReference>
<organism evidence="2 3">
    <name type="scientific">Kineosporia babensis</name>
    <dbReference type="NCBI Taxonomy" id="499548"/>
    <lineage>
        <taxon>Bacteria</taxon>
        <taxon>Bacillati</taxon>
        <taxon>Actinomycetota</taxon>
        <taxon>Actinomycetes</taxon>
        <taxon>Kineosporiales</taxon>
        <taxon>Kineosporiaceae</taxon>
        <taxon>Kineosporia</taxon>
    </lineage>
</organism>
<dbReference type="SUPFAM" id="SSF159941">
    <property type="entry name" value="MM3350-like"/>
    <property type="match status" value="1"/>
</dbReference>
<proteinExistence type="predicted"/>
<dbReference type="InterPro" id="IPR012912">
    <property type="entry name" value="Plasmid_pRiA4b_Orf3-like"/>
</dbReference>
<gene>
    <name evidence="2" type="ORF">LR394_16025</name>
</gene>
<protein>
    <submittedName>
        <fullName evidence="2">Plasmid pRiA4b ORF-3 family protein</fullName>
    </submittedName>
</protein>
<feature type="domain" description="Plasmid pRiA4b Orf3-like" evidence="1">
    <location>
        <begin position="284"/>
        <end position="404"/>
    </location>
</feature>
<dbReference type="AlphaFoldDB" id="A0A9X1SU07"/>
<evidence type="ECO:0000313" key="2">
    <source>
        <dbReference type="EMBL" id="MCD5312417.1"/>
    </source>
</evidence>
<comment type="caution">
    <text evidence="2">The sequence shown here is derived from an EMBL/GenBank/DDBJ whole genome shotgun (WGS) entry which is preliminary data.</text>
</comment>
<dbReference type="EMBL" id="JAJOMB010000007">
    <property type="protein sequence ID" value="MCD5312417.1"/>
    <property type="molecule type" value="Genomic_DNA"/>
</dbReference>
<sequence>MDLSQVPVLMPADQLPPEFGAAVPEIAAGLLNQMHESRHRYDAELALLAFFEALDEGMPTDFSDTRRDLNIANLTMLVIERLVLSPSSTVLGVLTIVGDLGPAPSRQMAREAARQLRVGGLELPRWAAAQPLKVLRAWSYEDIGPDEQILGMVFAYGHREHAFLASSVGNYSEVHQLRQLWLQVPDSIDETRVQLNERAAGPPLTRHQSLDERQVLNEIRYLLEAEPVRPESGGTEFRIRSYLLRLRGSQLAQALGETEVELCHDLILDDIVQHGRSETLQEQGYRLRLAIFGTQSPVWCQVELGSDATLERVHEVVADQFGWEGESFAFAETIEAGGEVVEEFPAGRLSYTTLSSMLRRTGGRLLCLHGNDRPFLVVIDLEATFPPDPEVQYPRRIGGSGIPPSDRYYDEEGEGIEWEVIDLAQAEKGIFAKDRD</sequence>